<comment type="caution">
    <text evidence="2">The sequence shown here is derived from an EMBL/GenBank/DDBJ whole genome shotgun (WGS) entry which is preliminary data.</text>
</comment>
<evidence type="ECO:0000313" key="3">
    <source>
        <dbReference type="Proteomes" id="UP000308549"/>
    </source>
</evidence>
<feature type="compositionally biased region" description="Basic and acidic residues" evidence="1">
    <location>
        <begin position="98"/>
        <end position="153"/>
    </location>
</feature>
<dbReference type="EMBL" id="NAJL01000002">
    <property type="protein sequence ID" value="TKA33665.1"/>
    <property type="molecule type" value="Genomic_DNA"/>
</dbReference>
<organism evidence="2 3">
    <name type="scientific">Salinomyces thailandicus</name>
    <dbReference type="NCBI Taxonomy" id="706561"/>
    <lineage>
        <taxon>Eukaryota</taxon>
        <taxon>Fungi</taxon>
        <taxon>Dikarya</taxon>
        <taxon>Ascomycota</taxon>
        <taxon>Pezizomycotina</taxon>
        <taxon>Dothideomycetes</taxon>
        <taxon>Dothideomycetidae</taxon>
        <taxon>Mycosphaerellales</taxon>
        <taxon>Teratosphaeriaceae</taxon>
        <taxon>Salinomyces</taxon>
    </lineage>
</organism>
<dbReference type="Proteomes" id="UP000308549">
    <property type="component" value="Unassembled WGS sequence"/>
</dbReference>
<proteinExistence type="predicted"/>
<keyword evidence="3" id="KW-1185">Reference proteome</keyword>
<evidence type="ECO:0000313" key="2">
    <source>
        <dbReference type="EMBL" id="TKA33665.1"/>
    </source>
</evidence>
<gene>
    <name evidence="2" type="ORF">B0A50_00501</name>
</gene>
<sequence>MSGTASRSTPRHYNFYYTRPARNDVTQILKACLGDALDQGYNPMKESSLRRHPTVPTLPDGRAVWWSFDSTGGVDQFNMIVTDPPAPPAAENSAVSSKDSETEGGEAKRGEAKRGEAERSETERSKAERSETERSETERSETEDSETEDRRNE</sequence>
<accession>A0A4U0UGN8</accession>
<dbReference type="AlphaFoldDB" id="A0A4U0UGN8"/>
<evidence type="ECO:0000256" key="1">
    <source>
        <dbReference type="SAM" id="MobiDB-lite"/>
    </source>
</evidence>
<protein>
    <submittedName>
        <fullName evidence="2">Uncharacterized protein</fullName>
    </submittedName>
</protein>
<reference evidence="2 3" key="1">
    <citation type="submission" date="2017-03" db="EMBL/GenBank/DDBJ databases">
        <title>Genomes of endolithic fungi from Antarctica.</title>
        <authorList>
            <person name="Coleine C."/>
            <person name="Masonjones S."/>
            <person name="Stajich J.E."/>
        </authorList>
    </citation>
    <scope>NUCLEOTIDE SEQUENCE [LARGE SCALE GENOMIC DNA]</scope>
    <source>
        <strain evidence="2 3">CCFEE 6315</strain>
    </source>
</reference>
<name>A0A4U0UGN8_9PEZI</name>
<feature type="region of interest" description="Disordered" evidence="1">
    <location>
        <begin position="77"/>
        <end position="153"/>
    </location>
</feature>